<dbReference type="SUPFAM" id="SSF48317">
    <property type="entry name" value="Acid phosphatase/Vanadium-dependent haloperoxidase"/>
    <property type="match status" value="1"/>
</dbReference>
<sequence>MWTDTEWLAQAAFWAGQHALPLSLVLLTLLLASTWAGWRLLWPGARLGGPRAQKTLLTALGITTLLLGAGVFTMLARALLMGPELGRVDQLFTDTLLAHVPPSALPVFALLTHLADTAVLTGLGVGVAVALVSWRQPGLALAWVAAVGGNSLLNVSLKQVFARTRPLDADGLALAPGFSFPSGHSSGAVVAYGMLAYLALRLLPARWHLPALLTAVGIAFSVCVSRLFLRVHFASDVIAGWMSGTVWLALCIMGVELLRRAAKG</sequence>
<organism evidence="3 4">
    <name type="scientific">Rhodoferax fermentans</name>
    <dbReference type="NCBI Taxonomy" id="28066"/>
    <lineage>
        <taxon>Bacteria</taxon>
        <taxon>Pseudomonadati</taxon>
        <taxon>Pseudomonadota</taxon>
        <taxon>Betaproteobacteria</taxon>
        <taxon>Burkholderiales</taxon>
        <taxon>Comamonadaceae</taxon>
        <taxon>Rhodoferax</taxon>
    </lineage>
</organism>
<name>A0A1T1AWA6_RHOFE</name>
<feature type="transmembrane region" description="Helical" evidence="1">
    <location>
        <begin position="107"/>
        <end position="132"/>
    </location>
</feature>
<dbReference type="Gene3D" id="1.20.144.10">
    <property type="entry name" value="Phosphatidic acid phosphatase type 2/haloperoxidase"/>
    <property type="match status" value="1"/>
</dbReference>
<dbReference type="RefSeq" id="WP_078366283.1">
    <property type="nucleotide sequence ID" value="NZ_MTJN01000002.1"/>
</dbReference>
<dbReference type="SMART" id="SM00014">
    <property type="entry name" value="acidPPc"/>
    <property type="match status" value="1"/>
</dbReference>
<feature type="transmembrane region" description="Helical" evidence="1">
    <location>
        <begin position="139"/>
        <end position="157"/>
    </location>
</feature>
<keyword evidence="1" id="KW-1133">Transmembrane helix</keyword>
<comment type="caution">
    <text evidence="3">The sequence shown here is derived from an EMBL/GenBank/DDBJ whole genome shotgun (WGS) entry which is preliminary data.</text>
</comment>
<feature type="transmembrane region" description="Helical" evidence="1">
    <location>
        <begin position="177"/>
        <end position="200"/>
    </location>
</feature>
<feature type="domain" description="Phosphatidic acid phosphatase type 2/haloperoxidase" evidence="2">
    <location>
        <begin position="137"/>
        <end position="252"/>
    </location>
</feature>
<feature type="transmembrane region" description="Helical" evidence="1">
    <location>
        <begin position="212"/>
        <end position="232"/>
    </location>
</feature>
<feature type="transmembrane region" description="Helical" evidence="1">
    <location>
        <begin position="20"/>
        <end position="42"/>
    </location>
</feature>
<dbReference type="PANTHER" id="PTHR14969">
    <property type="entry name" value="SPHINGOSINE-1-PHOSPHATE PHOSPHOHYDROLASE"/>
    <property type="match status" value="1"/>
</dbReference>
<reference evidence="3 4" key="1">
    <citation type="submission" date="2017-01" db="EMBL/GenBank/DDBJ databases">
        <title>Genome sequencing of Rhodoferax fermentans JCM 7819.</title>
        <authorList>
            <person name="Kim Y.J."/>
            <person name="Farh M.E.-A."/>
            <person name="Yang D.-C."/>
        </authorList>
    </citation>
    <scope>NUCLEOTIDE SEQUENCE [LARGE SCALE GENOMIC DNA]</scope>
    <source>
        <strain evidence="3 4">JCM 7819</strain>
    </source>
</reference>
<dbReference type="PANTHER" id="PTHR14969:SF13">
    <property type="entry name" value="AT30094P"/>
    <property type="match status" value="1"/>
</dbReference>
<dbReference type="OrthoDB" id="9780918at2"/>
<dbReference type="AlphaFoldDB" id="A0A1T1AWA6"/>
<evidence type="ECO:0000313" key="3">
    <source>
        <dbReference type="EMBL" id="OOV08399.1"/>
    </source>
</evidence>
<dbReference type="Pfam" id="PF01569">
    <property type="entry name" value="PAP2"/>
    <property type="match status" value="1"/>
</dbReference>
<dbReference type="InterPro" id="IPR036938">
    <property type="entry name" value="PAP2/HPO_sf"/>
</dbReference>
<dbReference type="STRING" id="28066.RF819_18310"/>
<dbReference type="EMBL" id="MTJN01000002">
    <property type="protein sequence ID" value="OOV08399.1"/>
    <property type="molecule type" value="Genomic_DNA"/>
</dbReference>
<protein>
    <recommendedName>
        <fullName evidence="2">Phosphatidic acid phosphatase type 2/haloperoxidase domain-containing protein</fullName>
    </recommendedName>
</protein>
<evidence type="ECO:0000256" key="1">
    <source>
        <dbReference type="SAM" id="Phobius"/>
    </source>
</evidence>
<keyword evidence="1" id="KW-0812">Transmembrane</keyword>
<dbReference type="CDD" id="cd03392">
    <property type="entry name" value="PAP2_like_2"/>
    <property type="match status" value="1"/>
</dbReference>
<dbReference type="InterPro" id="IPR000326">
    <property type="entry name" value="PAP2/HPO"/>
</dbReference>
<feature type="transmembrane region" description="Helical" evidence="1">
    <location>
        <begin position="238"/>
        <end position="258"/>
    </location>
</feature>
<proteinExistence type="predicted"/>
<evidence type="ECO:0000313" key="4">
    <source>
        <dbReference type="Proteomes" id="UP000190750"/>
    </source>
</evidence>
<dbReference type="Proteomes" id="UP000190750">
    <property type="component" value="Unassembled WGS sequence"/>
</dbReference>
<evidence type="ECO:0000259" key="2">
    <source>
        <dbReference type="SMART" id="SM00014"/>
    </source>
</evidence>
<feature type="transmembrane region" description="Helical" evidence="1">
    <location>
        <begin position="54"/>
        <end position="76"/>
    </location>
</feature>
<keyword evidence="4" id="KW-1185">Reference proteome</keyword>
<accession>A0A1T1AWA6</accession>
<keyword evidence="1" id="KW-0472">Membrane</keyword>
<gene>
    <name evidence="3" type="ORF">RF819_18310</name>
</gene>